<dbReference type="Pfam" id="PF13728">
    <property type="entry name" value="TraF"/>
    <property type="match status" value="1"/>
</dbReference>
<dbReference type="InterPro" id="IPR014109">
    <property type="entry name" value="Thiol-disulphide_isomerase_rbB"/>
</dbReference>
<gene>
    <name evidence="2" type="ORF">ECXG_04246</name>
</gene>
<dbReference type="InterPro" id="IPR039555">
    <property type="entry name" value="TraF/TrbB"/>
</dbReference>
<dbReference type="InterPro" id="IPR036249">
    <property type="entry name" value="Thioredoxin-like_sf"/>
</dbReference>
<protein>
    <submittedName>
        <fullName evidence="2">Type-F conjugative transfer system pilin assembly thiol-disulfide isomerase TrbB</fullName>
    </submittedName>
</protein>
<name>A0A1X3ITA6_ECOLX</name>
<keyword evidence="2" id="KW-0413">Isomerase</keyword>
<proteinExistence type="predicted"/>
<dbReference type="NCBIfam" id="TIGR02738">
    <property type="entry name" value="TrbB"/>
    <property type="match status" value="1"/>
</dbReference>
<accession>A0A1X3ITA6</accession>
<dbReference type="EMBL" id="ADIZ01000046">
    <property type="protein sequence ID" value="OSK88047.1"/>
    <property type="molecule type" value="Genomic_DNA"/>
</dbReference>
<feature type="region of interest" description="Disordered" evidence="1">
    <location>
        <begin position="84"/>
        <end position="105"/>
    </location>
</feature>
<comment type="caution">
    <text evidence="2">The sequence shown here is derived from an EMBL/GenBank/DDBJ whole genome shotgun (WGS) entry which is preliminary data.</text>
</comment>
<evidence type="ECO:0000313" key="2">
    <source>
        <dbReference type="EMBL" id="OSK88047.1"/>
    </source>
</evidence>
<reference evidence="2 3" key="1">
    <citation type="submission" date="2010-04" db="EMBL/GenBank/DDBJ databases">
        <title>The Genome Sequence of Escherichia coli TA447.</title>
        <authorList>
            <consortium name="The Broad Institute Genome Sequencing Platform"/>
            <consortium name="The Broad Institute Genome Sequencing Center for Infectious Disease"/>
            <person name="Feldgarden M."/>
            <person name="Gordon D.M."/>
            <person name="Johnson J.R."/>
            <person name="Johnston B.D."/>
            <person name="Young S."/>
            <person name="Zeng Q."/>
            <person name="Koehrsen M."/>
            <person name="Alvarado L."/>
            <person name="Berlin A.M."/>
            <person name="Borenstein D."/>
            <person name="Chapman S.B."/>
            <person name="Chen Z."/>
            <person name="Engels R."/>
            <person name="Freedman E."/>
            <person name="Gellesch M."/>
            <person name="Goldberg J."/>
            <person name="Griggs A."/>
            <person name="Gujja S."/>
            <person name="Heilman E.R."/>
            <person name="Heiman D.I."/>
            <person name="Hepburn T.A."/>
            <person name="Howarth C."/>
            <person name="Jen D."/>
            <person name="Larson L."/>
            <person name="Mehta T."/>
            <person name="Park D."/>
            <person name="Pearson M."/>
            <person name="Richards J."/>
            <person name="Roberts A."/>
            <person name="Saif S."/>
            <person name="Shea T.D."/>
            <person name="Shenoy N."/>
            <person name="Sisk P."/>
            <person name="Stolte C."/>
            <person name="Sykes S.N."/>
            <person name="Walk T."/>
            <person name="White J."/>
            <person name="Yandava C."/>
            <person name="Haas B."/>
            <person name="Henn M.R."/>
            <person name="Nusbaum C."/>
            <person name="Birren B."/>
        </authorList>
    </citation>
    <scope>NUCLEOTIDE SEQUENCE [LARGE SCALE GENOMIC DNA]</scope>
    <source>
        <strain evidence="2 3">TA447</strain>
    </source>
</reference>
<evidence type="ECO:0000256" key="1">
    <source>
        <dbReference type="SAM" id="MobiDB-lite"/>
    </source>
</evidence>
<dbReference type="NCBIfam" id="NF010288">
    <property type="entry name" value="PRK13728.1"/>
    <property type="match status" value="1"/>
</dbReference>
<dbReference type="AlphaFoldDB" id="A0A1X3ITA6"/>
<sequence>MNWRGPFIRQRWSVMRWRYLLSGRRWGSPDWGWLLFMPGKGGRQYRRESSDMWKKILVALLLATTGTQASTLDELRRLEAHKVSPGKATQASLPPSPVTEADVEPARRDYRLPDGRVVNLKEYKLVLFMQSRCIYCQQFDPVLKRVTGLMGLDVFPYTLDGMGDTSFPEAIPATDAVIRDMWGDMRPVTPAAFLVEVNTLKTLPLLYGIVDEQTLRQRLDEALGFSLAAGTGTTHKTRR</sequence>
<evidence type="ECO:0000313" key="3">
    <source>
        <dbReference type="Proteomes" id="UP000193942"/>
    </source>
</evidence>
<dbReference type="Proteomes" id="UP000193942">
    <property type="component" value="Unassembled WGS sequence"/>
</dbReference>
<dbReference type="GO" id="GO:0016853">
    <property type="term" value="F:isomerase activity"/>
    <property type="evidence" value="ECO:0007669"/>
    <property type="project" value="UniProtKB-KW"/>
</dbReference>
<organism evidence="2 3">
    <name type="scientific">Escherichia coli TA447</name>
    <dbReference type="NCBI Taxonomy" id="656447"/>
    <lineage>
        <taxon>Bacteria</taxon>
        <taxon>Pseudomonadati</taxon>
        <taxon>Pseudomonadota</taxon>
        <taxon>Gammaproteobacteria</taxon>
        <taxon>Enterobacterales</taxon>
        <taxon>Enterobacteriaceae</taxon>
        <taxon>Escherichia</taxon>
    </lineage>
</organism>
<dbReference type="SUPFAM" id="SSF52833">
    <property type="entry name" value="Thioredoxin-like"/>
    <property type="match status" value="1"/>
</dbReference>